<gene>
    <name evidence="10" type="ORF">GWI33_022097</name>
</gene>
<comment type="subcellular location">
    <subcellularLocation>
        <location evidence="1">Mitochondrion inner membrane</location>
        <topology evidence="1">Single-pass membrane protein</topology>
    </subcellularLocation>
</comment>
<evidence type="ECO:0000256" key="4">
    <source>
        <dbReference type="ARBA" id="ARBA00022692"/>
    </source>
</evidence>
<reference evidence="10" key="1">
    <citation type="submission" date="2020-08" db="EMBL/GenBank/DDBJ databases">
        <title>Genome sequencing and assembly of the red palm weevil Rhynchophorus ferrugineus.</title>
        <authorList>
            <person name="Dias G.B."/>
            <person name="Bergman C.M."/>
            <person name="Manee M."/>
        </authorList>
    </citation>
    <scope>NUCLEOTIDE SEQUENCE</scope>
    <source>
        <strain evidence="10">AA-2017</strain>
        <tissue evidence="10">Whole larva</tissue>
    </source>
</reference>
<keyword evidence="6 9" id="KW-1133">Transmembrane helix</keyword>
<evidence type="ECO:0000256" key="9">
    <source>
        <dbReference type="SAM" id="Phobius"/>
    </source>
</evidence>
<keyword evidence="11" id="KW-1185">Reference proteome</keyword>
<evidence type="ECO:0000256" key="1">
    <source>
        <dbReference type="ARBA" id="ARBA00004434"/>
    </source>
</evidence>
<sequence>MGKIPKPQLHGLSVRRAKLWILSSLINGVLGALAFQLFYINPKKKLFRDFYENYDIEKEFETMMNKGLFDSC</sequence>
<comment type="pathway">
    <text evidence="2">Energy metabolism; oxidative phosphorylation.</text>
</comment>
<evidence type="ECO:0000256" key="6">
    <source>
        <dbReference type="ARBA" id="ARBA00022989"/>
    </source>
</evidence>
<evidence type="ECO:0000313" key="10">
    <source>
        <dbReference type="EMBL" id="KAF7284509.1"/>
    </source>
</evidence>
<evidence type="ECO:0000256" key="2">
    <source>
        <dbReference type="ARBA" id="ARBA00004673"/>
    </source>
</evidence>
<name>A0A834IQQ6_RHYFE</name>
<comment type="caution">
    <text evidence="10">The sequence shown here is derived from an EMBL/GenBank/DDBJ whole genome shotgun (WGS) entry which is preliminary data.</text>
</comment>
<evidence type="ECO:0000256" key="3">
    <source>
        <dbReference type="ARBA" id="ARBA00007204"/>
    </source>
</evidence>
<organism evidence="10 11">
    <name type="scientific">Rhynchophorus ferrugineus</name>
    <name type="common">Red palm weevil</name>
    <name type="synonym">Curculio ferrugineus</name>
    <dbReference type="NCBI Taxonomy" id="354439"/>
    <lineage>
        <taxon>Eukaryota</taxon>
        <taxon>Metazoa</taxon>
        <taxon>Ecdysozoa</taxon>
        <taxon>Arthropoda</taxon>
        <taxon>Hexapoda</taxon>
        <taxon>Insecta</taxon>
        <taxon>Pterygota</taxon>
        <taxon>Neoptera</taxon>
        <taxon>Endopterygota</taxon>
        <taxon>Coleoptera</taxon>
        <taxon>Polyphaga</taxon>
        <taxon>Cucujiformia</taxon>
        <taxon>Curculionidae</taxon>
        <taxon>Dryophthorinae</taxon>
        <taxon>Rhynchophorus</taxon>
    </lineage>
</organism>
<evidence type="ECO:0008006" key="12">
    <source>
        <dbReference type="Google" id="ProtNLM"/>
    </source>
</evidence>
<keyword evidence="8 9" id="KW-0472">Membrane</keyword>
<keyword evidence="4 9" id="KW-0812">Transmembrane</keyword>
<dbReference type="AlphaFoldDB" id="A0A834IQQ6"/>
<feature type="transmembrane region" description="Helical" evidence="9">
    <location>
        <begin position="20"/>
        <end position="40"/>
    </location>
</feature>
<evidence type="ECO:0000313" key="11">
    <source>
        <dbReference type="Proteomes" id="UP000625711"/>
    </source>
</evidence>
<comment type="similarity">
    <text evidence="3">Belongs to the cytochrome c oxidase subunit 6c family.</text>
</comment>
<dbReference type="OrthoDB" id="10051322at2759"/>
<dbReference type="Proteomes" id="UP000625711">
    <property type="component" value="Unassembled WGS sequence"/>
</dbReference>
<proteinExistence type="inferred from homology"/>
<dbReference type="PANTHER" id="PTHR48416:SF1">
    <property type="entry name" value="CYTOCHROME C OXIDASE SUBUNIT 6C"/>
    <property type="match status" value="1"/>
</dbReference>
<dbReference type="Pfam" id="PF02937">
    <property type="entry name" value="COX6C"/>
    <property type="match status" value="1"/>
</dbReference>
<dbReference type="InterPro" id="IPR051389">
    <property type="entry name" value="Cytochrome_c_oxidase_VIc"/>
</dbReference>
<keyword evidence="5" id="KW-0999">Mitochondrion inner membrane</keyword>
<dbReference type="SUPFAM" id="SSF81415">
    <property type="entry name" value="Mitochondrial cytochrome c oxidase subunit VIc"/>
    <property type="match status" value="1"/>
</dbReference>
<dbReference type="InterPro" id="IPR037169">
    <property type="entry name" value="Cytochrome_c_oxidase_VIc_sf"/>
</dbReference>
<keyword evidence="7" id="KW-0496">Mitochondrion</keyword>
<protein>
    <recommendedName>
        <fullName evidence="12">Mitochondrial cytochrome c oxidase subunit VIc/VIIs domain-containing protein</fullName>
    </recommendedName>
</protein>
<accession>A0A834IQQ6</accession>
<dbReference type="InterPro" id="IPR034884">
    <property type="entry name" value="Cytochrome_c_oxidase_VIc/VIIs"/>
</dbReference>
<evidence type="ECO:0000256" key="5">
    <source>
        <dbReference type="ARBA" id="ARBA00022792"/>
    </source>
</evidence>
<dbReference type="Gene3D" id="4.10.93.10">
    <property type="entry name" value="Mitochondrial cytochrome c oxidase subunit VIc/VIIs"/>
    <property type="match status" value="1"/>
</dbReference>
<dbReference type="PANTHER" id="PTHR48416">
    <property type="entry name" value="CYTOCHROME C OXIDASE SUBUNIT 6C"/>
    <property type="match status" value="1"/>
</dbReference>
<dbReference type="EMBL" id="JAACXV010000077">
    <property type="protein sequence ID" value="KAF7284509.1"/>
    <property type="molecule type" value="Genomic_DNA"/>
</dbReference>
<evidence type="ECO:0000256" key="8">
    <source>
        <dbReference type="ARBA" id="ARBA00023136"/>
    </source>
</evidence>
<dbReference type="GO" id="GO:0005743">
    <property type="term" value="C:mitochondrial inner membrane"/>
    <property type="evidence" value="ECO:0007669"/>
    <property type="project" value="UniProtKB-SubCell"/>
</dbReference>
<evidence type="ECO:0000256" key="7">
    <source>
        <dbReference type="ARBA" id="ARBA00023128"/>
    </source>
</evidence>